<dbReference type="PANTHER" id="PTHR30486">
    <property type="entry name" value="TWITCHING MOTILITY PROTEIN PILT"/>
    <property type="match status" value="1"/>
</dbReference>
<evidence type="ECO:0000256" key="1">
    <source>
        <dbReference type="ARBA" id="ARBA00006611"/>
    </source>
</evidence>
<dbReference type="CDD" id="cd01130">
    <property type="entry name" value="VirB11-like_ATPase"/>
    <property type="match status" value="1"/>
</dbReference>
<dbReference type="InterPro" id="IPR001482">
    <property type="entry name" value="T2SS/T4SS_dom"/>
</dbReference>
<dbReference type="AlphaFoldDB" id="A0A4U9WCD1"/>
<dbReference type="Gene3D" id="3.40.50.300">
    <property type="entry name" value="P-loop containing nucleotide triphosphate hydrolases"/>
    <property type="match status" value="1"/>
</dbReference>
<gene>
    <name evidence="3" type="ORF">NCTC12965_07173</name>
</gene>
<dbReference type="PANTHER" id="PTHR30486:SF15">
    <property type="entry name" value="TYPE II_IV SECRETION SYSTEM ATPASE"/>
    <property type="match status" value="1"/>
</dbReference>
<name>A0A4U9WCD1_SERFO</name>
<protein>
    <submittedName>
        <fullName evidence="3">Type IV secretion system protein virB11</fullName>
    </submittedName>
</protein>
<dbReference type="InterPro" id="IPR027417">
    <property type="entry name" value="P-loop_NTPase"/>
</dbReference>
<sequence>MANFLVIAARCRVNIIISGGTGSGKTTLLNSLSKYIDESERIITMEDAAELRLMQPHVLRMETRLAGVENTGQVTMRALLINSLRMRPDRIIVGECRGEEAFEMLQAMNTGHDGSMSTLHANNPRDAVSRLENMVMMAGMNIPMESIRKNIVSAVNLIIQVSRLNDGSRKIMNISEIMGIEGDRIILQDIFHFKSQNERDETGKIQGEFVNNGLLMRSSVMNNAIMFNLSNELKLIFGMS</sequence>
<dbReference type="SMART" id="SM00382">
    <property type="entry name" value="AAA"/>
    <property type="match status" value="1"/>
</dbReference>
<reference evidence="3" key="1">
    <citation type="submission" date="2019-05" db="EMBL/GenBank/DDBJ databases">
        <authorList>
            <consortium name="Pathogen Informatics"/>
        </authorList>
    </citation>
    <scope>NUCLEOTIDE SEQUENCE [LARGE SCALE GENOMIC DNA]</scope>
    <source>
        <strain evidence="3">NCTC12965</strain>
    </source>
</reference>
<dbReference type="InterPro" id="IPR003593">
    <property type="entry name" value="AAA+_ATPase"/>
</dbReference>
<feature type="domain" description="AAA+ ATPase" evidence="2">
    <location>
        <begin position="11"/>
        <end position="165"/>
    </location>
</feature>
<comment type="similarity">
    <text evidence="1">Belongs to the GSP E family.</text>
</comment>
<organism evidence="3">
    <name type="scientific">Serratia fonticola</name>
    <dbReference type="NCBI Taxonomy" id="47917"/>
    <lineage>
        <taxon>Bacteria</taxon>
        <taxon>Pseudomonadati</taxon>
        <taxon>Pseudomonadota</taxon>
        <taxon>Gammaproteobacteria</taxon>
        <taxon>Enterobacterales</taxon>
        <taxon>Yersiniaceae</taxon>
        <taxon>Serratia</taxon>
    </lineage>
</organism>
<dbReference type="GO" id="GO:0016887">
    <property type="term" value="F:ATP hydrolysis activity"/>
    <property type="evidence" value="ECO:0007669"/>
    <property type="project" value="InterPro"/>
</dbReference>
<dbReference type="Pfam" id="PF00437">
    <property type="entry name" value="T2SSE"/>
    <property type="match status" value="1"/>
</dbReference>
<dbReference type="InterPro" id="IPR050921">
    <property type="entry name" value="T4SS_GSP_E_ATPase"/>
</dbReference>
<accession>A0A4U9WCD1</accession>
<evidence type="ECO:0000259" key="2">
    <source>
        <dbReference type="SMART" id="SM00382"/>
    </source>
</evidence>
<dbReference type="SUPFAM" id="SSF52540">
    <property type="entry name" value="P-loop containing nucleoside triphosphate hydrolases"/>
    <property type="match status" value="1"/>
</dbReference>
<proteinExistence type="inferred from homology"/>
<evidence type="ECO:0000313" key="3">
    <source>
        <dbReference type="EMBL" id="VTR56582.1"/>
    </source>
</evidence>
<dbReference type="EMBL" id="CABEEZ010000134">
    <property type="protein sequence ID" value="VTR56582.1"/>
    <property type="molecule type" value="Genomic_DNA"/>
</dbReference>